<organism evidence="2 3">
    <name type="scientific">Pyrobaculum ferrireducens</name>
    <dbReference type="NCBI Taxonomy" id="1104324"/>
    <lineage>
        <taxon>Archaea</taxon>
        <taxon>Thermoproteota</taxon>
        <taxon>Thermoprotei</taxon>
        <taxon>Thermoproteales</taxon>
        <taxon>Thermoproteaceae</taxon>
        <taxon>Pyrobaculum</taxon>
    </lineage>
</organism>
<dbReference type="RefSeq" id="WP_014288050.1">
    <property type="nucleotide sequence ID" value="NC_016645.1"/>
</dbReference>
<protein>
    <submittedName>
        <fullName evidence="2">Nitrate reductase delta subunit (NarJ)</fullName>
    </submittedName>
</protein>
<dbReference type="HOGENOM" id="CLU_1529287_0_0_2"/>
<dbReference type="InterPro" id="IPR020945">
    <property type="entry name" value="DMSO/NO3_reduct_chaperone"/>
</dbReference>
<dbReference type="InterPro" id="IPR003765">
    <property type="entry name" value="NO3_reductase_chaperone_NarJ"/>
</dbReference>
<dbReference type="OrthoDB" id="23542at2157"/>
<reference evidence="2 3" key="1">
    <citation type="journal article" date="2012" name="J. Bacteriol.">
        <title>Complete genome sequence of strain 1860, a crenarchaeon of the genus pyrobaculum able to grow with various electron acceptors.</title>
        <authorList>
            <person name="Mardanov A.V."/>
            <person name="Gumerov V.M."/>
            <person name="Slobodkina G.B."/>
            <person name="Beletsky A.V."/>
            <person name="Bonch-Osmolovskaya E.A."/>
            <person name="Ravin N.V."/>
            <person name="Skryabin K.G."/>
        </authorList>
    </citation>
    <scope>NUCLEOTIDE SEQUENCE [LARGE SCALE GENOMIC DNA]</scope>
    <source>
        <strain evidence="2 3">1860</strain>
    </source>
</reference>
<keyword evidence="3" id="KW-1185">Reference proteome</keyword>
<dbReference type="AlphaFoldDB" id="G7VAI3"/>
<dbReference type="InterPro" id="IPR036411">
    <property type="entry name" value="TorD-like_sf"/>
</dbReference>
<keyword evidence="1" id="KW-0534">Nitrate assimilation</keyword>
<dbReference type="Gene3D" id="1.10.3480.10">
    <property type="entry name" value="TorD-like"/>
    <property type="match status" value="1"/>
</dbReference>
<evidence type="ECO:0000313" key="2">
    <source>
        <dbReference type="EMBL" id="AET32222.1"/>
    </source>
</evidence>
<gene>
    <name evidence="2" type="ORF">P186_0776</name>
</gene>
<dbReference type="GO" id="GO:0051131">
    <property type="term" value="P:chaperone-mediated protein complex assembly"/>
    <property type="evidence" value="ECO:0007669"/>
    <property type="project" value="InterPro"/>
</dbReference>
<dbReference type="STRING" id="1104324.P186_0776"/>
<dbReference type="PANTHER" id="PTHR43680:SF2">
    <property type="entry name" value="NITRATE REDUCTASE MOLYBDENUM COFACTOR ASSEMBLY CHAPERONE NARJ"/>
    <property type="match status" value="1"/>
</dbReference>
<dbReference type="Pfam" id="PF02613">
    <property type="entry name" value="Nitrate_red_del"/>
    <property type="match status" value="1"/>
</dbReference>
<dbReference type="Proteomes" id="UP000005867">
    <property type="component" value="Chromosome"/>
</dbReference>
<dbReference type="GO" id="GO:0016530">
    <property type="term" value="F:metallochaperone activity"/>
    <property type="evidence" value="ECO:0007669"/>
    <property type="project" value="TreeGrafter"/>
</dbReference>
<dbReference type="BioCyc" id="PSP1104324:GJSN-760-MONOMER"/>
<dbReference type="PANTHER" id="PTHR43680">
    <property type="entry name" value="NITRATE REDUCTASE MOLYBDENUM COFACTOR ASSEMBLY CHAPERONE"/>
    <property type="match status" value="1"/>
</dbReference>
<dbReference type="eggNOG" id="arCOG01504">
    <property type="taxonomic scope" value="Archaea"/>
</dbReference>
<name>G7VAI3_9CREN</name>
<evidence type="ECO:0000313" key="3">
    <source>
        <dbReference type="Proteomes" id="UP000005867"/>
    </source>
</evidence>
<accession>G7VAI3</accession>
<dbReference type="GO" id="GO:0051082">
    <property type="term" value="F:unfolded protein binding"/>
    <property type="evidence" value="ECO:0007669"/>
    <property type="project" value="InterPro"/>
</dbReference>
<dbReference type="SUPFAM" id="SSF89155">
    <property type="entry name" value="TorD-like"/>
    <property type="match status" value="1"/>
</dbReference>
<sequence>MNLLRIMYMVIARLLDSPRQVYSERGEVLKIAQELGLEALEGFFQEMREEEVEGHRVEMFELAPRCPPYAGYYALGEDSRERGLYMHQVLTYYKAFGFTMDVRQELPDYLPVMLEYLASTTDVEDFGRREMRRDFYRRFIKPWFPKFKECVEKSNSPYRYVLHALEKLFKLDFEEE</sequence>
<evidence type="ECO:0000256" key="1">
    <source>
        <dbReference type="ARBA" id="ARBA00023063"/>
    </source>
</evidence>
<proteinExistence type="predicted"/>
<dbReference type="NCBIfam" id="TIGR00684">
    <property type="entry name" value="narJ"/>
    <property type="match status" value="1"/>
</dbReference>
<dbReference type="EMBL" id="CP003098">
    <property type="protein sequence ID" value="AET32222.1"/>
    <property type="molecule type" value="Genomic_DNA"/>
</dbReference>
<dbReference type="KEGG" id="pyr:P186_0776"/>
<dbReference type="GeneID" id="11595038"/>
<dbReference type="GO" id="GO:0042128">
    <property type="term" value="P:nitrate assimilation"/>
    <property type="evidence" value="ECO:0007669"/>
    <property type="project" value="UniProtKB-KW"/>
</dbReference>